<evidence type="ECO:0000256" key="5">
    <source>
        <dbReference type="ARBA" id="ARBA00023306"/>
    </source>
</evidence>
<feature type="compositionally biased region" description="Basic residues" evidence="6">
    <location>
        <begin position="1234"/>
        <end position="1243"/>
    </location>
</feature>
<dbReference type="InterPro" id="IPR011989">
    <property type="entry name" value="ARM-like"/>
</dbReference>
<dbReference type="OrthoDB" id="200660at2759"/>
<dbReference type="PANTHER" id="PTHR12663:SF0">
    <property type="entry name" value="PRECOCIOUS DISSOCIATION OF SISTERS 5, ISOFORM A"/>
    <property type="match status" value="1"/>
</dbReference>
<dbReference type="CDD" id="cd19953">
    <property type="entry name" value="PDS5"/>
    <property type="match status" value="1"/>
</dbReference>
<sequence length="1243" mass="138781">MAPNTRAPKQRLTFREKLAGKGITTDALLKKLNTLHKQLATLDQETVDTNSLNTARGELVHTSLLLHKDRGVKAFTACCLADILRLYAPEAPYTQHELRDIFQFFFRQLSTGFKGPDEPYFNEYFHLVESLSTVKSVVLVCDLPSADELLQEIFRDLFTIVKRDFTKKVEILMADILVALIEECTSLPNDALEIIMAQFAEKNALAQPGYRLAVAVCNGAADRLQRHVAQYFGDLLTSSPDDDDDADTSATSSATAHNLVKRLHRACPSILHSVIPLLEAELRVEGIGPRLIATQTLGEMYAAEKSGPELVKKYPATWATWLNRKADVAVQVRLKCMEAIPPLIANLPETRDALEDLLKGKLLDPDEKVRAATCKVFAHLDYEGALHHVSEALLRELAGRALDKKRIVRTEALNSIGKLYGLAWPEIENNDPSAVRQFAWIPDEILQMTLTSADIRVSVEQVLFEHILPLPATGGKDKDVDVNAWTDRLLSTMRYLSEKSIGILINLSGIKTNRPNGYDVYLESCIKNNGGIIDKDEEAITKRLKASTTHLASSFPEPIKAAEDLQAFAKLNENRLYKWLATCMDPQTDVKGLVKAQHEFLKRTEQLAPIIVNTMATFLRRASYSIINTSSIPLLLKHIQHTSSNKATERANAIQATRLMGEIARYTPALCKAHVGELCKVVAGTDGKGKGKAKGEDGEHALEGAVMALANLVKWDEKIGSMIDKKTNERIMSLALGIEWRRAKFAARYLAFCKTKNTLCASLVESIALAMEDVDSEFPVAHIGALTQISRFAPDAFEQKSDVIMTYLIKRVLMVPSPVDPADDDQEEEWLENEDVPDELRAKVFALKVCRNRCLAHAKSAQALEIATPVLKLLATLVEHDGTLNPEIEENPKVKSRLRLQAAVSLLHLSTVETFANAITPRFLRVACVIQDSCFNVRQIFLTKLLALLQPRKLPARFNVIPFLTVMDPESDMKVTASSYITNAKARMPPGIRLEHLETTFIRLLHLLAHHPDFGMEQDELLDMATYVHFYLEVMASSENISLLYHLAQKGKTVRDPESQGSSQNFYVVCELAQILIKAQANTHSWLLSSYPGKIRLPADILRPLPSPEATNLILKTVYLPENANAWLVERFKLPGYKQEKEKEKKERKGRIPAKRKAPAAKTNGHAKRARRKRNASDDDEDDDGAGSDVVAEDDSDVEMADARPTKQRKSDVSESGKQTRAERLSARTQAKVRMMRRSPKYC</sequence>
<feature type="compositionally biased region" description="Basic and acidic residues" evidence="6">
    <location>
        <begin position="1201"/>
        <end position="1226"/>
    </location>
</feature>
<dbReference type="EMBL" id="KN817585">
    <property type="protein sequence ID" value="KJA18741.1"/>
    <property type="molecule type" value="Genomic_DNA"/>
</dbReference>
<dbReference type="OMA" id="YPPAYNM"/>
<keyword evidence="4" id="KW-0539">Nucleus</keyword>
<dbReference type="GO" id="GO:0006281">
    <property type="term" value="P:DNA repair"/>
    <property type="evidence" value="ECO:0007669"/>
    <property type="project" value="TreeGrafter"/>
</dbReference>
<dbReference type="SUPFAM" id="SSF48371">
    <property type="entry name" value="ARM repeat"/>
    <property type="match status" value="1"/>
</dbReference>
<dbReference type="InterPro" id="IPR039776">
    <property type="entry name" value="Pds5"/>
</dbReference>
<evidence type="ECO:0008006" key="9">
    <source>
        <dbReference type="Google" id="ProtNLM"/>
    </source>
</evidence>
<dbReference type="Proteomes" id="UP000054270">
    <property type="component" value="Unassembled WGS sequence"/>
</dbReference>
<keyword evidence="8" id="KW-1185">Reference proteome</keyword>
<feature type="region of interest" description="Disordered" evidence="6">
    <location>
        <begin position="1140"/>
        <end position="1243"/>
    </location>
</feature>
<dbReference type="PANTHER" id="PTHR12663">
    <property type="entry name" value="ANDROGEN INDUCED INHIBITOR OF PROLIFERATION AS3 / PDS5-RELATED"/>
    <property type="match status" value="1"/>
</dbReference>
<dbReference type="GO" id="GO:0000785">
    <property type="term" value="C:chromatin"/>
    <property type="evidence" value="ECO:0007669"/>
    <property type="project" value="TreeGrafter"/>
</dbReference>
<keyword evidence="5" id="KW-0131">Cell cycle</keyword>
<evidence type="ECO:0000256" key="4">
    <source>
        <dbReference type="ARBA" id="ARBA00023242"/>
    </source>
</evidence>
<feature type="compositionally biased region" description="Basic residues" evidence="6">
    <location>
        <begin position="1148"/>
        <end position="1174"/>
    </location>
</feature>
<organism evidence="7 8">
    <name type="scientific">Hypholoma sublateritium (strain FD-334 SS-4)</name>
    <dbReference type="NCBI Taxonomy" id="945553"/>
    <lineage>
        <taxon>Eukaryota</taxon>
        <taxon>Fungi</taxon>
        <taxon>Dikarya</taxon>
        <taxon>Basidiomycota</taxon>
        <taxon>Agaricomycotina</taxon>
        <taxon>Agaricomycetes</taxon>
        <taxon>Agaricomycetidae</taxon>
        <taxon>Agaricales</taxon>
        <taxon>Agaricineae</taxon>
        <taxon>Strophariaceae</taxon>
        <taxon>Hypholoma</taxon>
    </lineage>
</organism>
<evidence type="ECO:0000256" key="1">
    <source>
        <dbReference type="ARBA" id="ARBA00004123"/>
    </source>
</evidence>
<name>A0A0D2NPQ9_HYPSF</name>
<dbReference type="GO" id="GO:0005634">
    <property type="term" value="C:nucleus"/>
    <property type="evidence" value="ECO:0007669"/>
    <property type="project" value="UniProtKB-SubCell"/>
</dbReference>
<protein>
    <recommendedName>
        <fullName evidence="9">Sister chromatid cohesion protein</fullName>
    </recommendedName>
</protein>
<dbReference type="Gene3D" id="1.25.10.10">
    <property type="entry name" value="Leucine-rich Repeat Variant"/>
    <property type="match status" value="1"/>
</dbReference>
<proteinExistence type="predicted"/>
<evidence type="ECO:0000313" key="7">
    <source>
        <dbReference type="EMBL" id="KJA18741.1"/>
    </source>
</evidence>
<dbReference type="AlphaFoldDB" id="A0A0D2NPQ9"/>
<keyword evidence="3" id="KW-0498">Mitosis</keyword>
<evidence type="ECO:0000256" key="2">
    <source>
        <dbReference type="ARBA" id="ARBA00022618"/>
    </source>
</evidence>
<comment type="subcellular location">
    <subcellularLocation>
        <location evidence="1">Nucleus</location>
    </subcellularLocation>
</comment>
<gene>
    <name evidence="7" type="ORF">HYPSUDRAFT_144552</name>
</gene>
<accession>A0A0D2NPQ9</accession>
<evidence type="ECO:0000256" key="3">
    <source>
        <dbReference type="ARBA" id="ARBA00022776"/>
    </source>
</evidence>
<evidence type="ECO:0000256" key="6">
    <source>
        <dbReference type="SAM" id="MobiDB-lite"/>
    </source>
</evidence>
<dbReference type="STRING" id="945553.A0A0D2NPQ9"/>
<keyword evidence="2" id="KW-0132">Cell division</keyword>
<reference evidence="8" key="1">
    <citation type="submission" date="2014-04" db="EMBL/GenBank/DDBJ databases">
        <title>Evolutionary Origins and Diversification of the Mycorrhizal Mutualists.</title>
        <authorList>
            <consortium name="DOE Joint Genome Institute"/>
            <consortium name="Mycorrhizal Genomics Consortium"/>
            <person name="Kohler A."/>
            <person name="Kuo A."/>
            <person name="Nagy L.G."/>
            <person name="Floudas D."/>
            <person name="Copeland A."/>
            <person name="Barry K.W."/>
            <person name="Cichocki N."/>
            <person name="Veneault-Fourrey C."/>
            <person name="LaButti K."/>
            <person name="Lindquist E.A."/>
            <person name="Lipzen A."/>
            <person name="Lundell T."/>
            <person name="Morin E."/>
            <person name="Murat C."/>
            <person name="Riley R."/>
            <person name="Ohm R."/>
            <person name="Sun H."/>
            <person name="Tunlid A."/>
            <person name="Henrissat B."/>
            <person name="Grigoriev I.V."/>
            <person name="Hibbett D.S."/>
            <person name="Martin F."/>
        </authorList>
    </citation>
    <scope>NUCLEOTIDE SEQUENCE [LARGE SCALE GENOMIC DNA]</scope>
    <source>
        <strain evidence="8">FD-334 SS-4</strain>
    </source>
</reference>
<dbReference type="InterPro" id="IPR016024">
    <property type="entry name" value="ARM-type_fold"/>
</dbReference>
<dbReference type="Pfam" id="PF20168">
    <property type="entry name" value="PDS5"/>
    <property type="match status" value="1"/>
</dbReference>
<feature type="compositionally biased region" description="Acidic residues" evidence="6">
    <location>
        <begin position="1178"/>
        <end position="1200"/>
    </location>
</feature>
<evidence type="ECO:0000313" key="8">
    <source>
        <dbReference type="Proteomes" id="UP000054270"/>
    </source>
</evidence>
<dbReference type="GO" id="GO:0051301">
    <property type="term" value="P:cell division"/>
    <property type="evidence" value="ECO:0007669"/>
    <property type="project" value="UniProtKB-KW"/>
</dbReference>
<dbReference type="GO" id="GO:0007064">
    <property type="term" value="P:mitotic sister chromatid cohesion"/>
    <property type="evidence" value="ECO:0007669"/>
    <property type="project" value="InterPro"/>
</dbReference>